<evidence type="ECO:0000313" key="5">
    <source>
        <dbReference type="EMBL" id="GAA4707732.1"/>
    </source>
</evidence>
<dbReference type="Gene3D" id="3.30.300.30">
    <property type="match status" value="1"/>
</dbReference>
<protein>
    <submittedName>
        <fullName evidence="5">Long-chain fatty acid--CoA ligase</fullName>
    </submittedName>
</protein>
<dbReference type="PANTHER" id="PTHR43201:SF5">
    <property type="entry name" value="MEDIUM-CHAIN ACYL-COA LIGASE ACSF2, MITOCHONDRIAL"/>
    <property type="match status" value="1"/>
</dbReference>
<dbReference type="InterPro" id="IPR000873">
    <property type="entry name" value="AMP-dep_synth/lig_dom"/>
</dbReference>
<dbReference type="PANTHER" id="PTHR43201">
    <property type="entry name" value="ACYL-COA SYNTHETASE"/>
    <property type="match status" value="1"/>
</dbReference>
<dbReference type="EMBL" id="BAABIC010000025">
    <property type="protein sequence ID" value="GAA4707732.1"/>
    <property type="molecule type" value="Genomic_DNA"/>
</dbReference>
<dbReference type="Pfam" id="PF00501">
    <property type="entry name" value="AMP-binding"/>
    <property type="match status" value="1"/>
</dbReference>
<comment type="caution">
    <text evidence="5">The sequence shown here is derived from an EMBL/GenBank/DDBJ whole genome shotgun (WGS) entry which is preliminary data.</text>
</comment>
<dbReference type="PROSITE" id="PS00455">
    <property type="entry name" value="AMP_BINDING"/>
    <property type="match status" value="1"/>
</dbReference>
<keyword evidence="6" id="KW-1185">Reference proteome</keyword>
<dbReference type="Pfam" id="PF13193">
    <property type="entry name" value="AMP-binding_C"/>
    <property type="match status" value="1"/>
</dbReference>
<evidence type="ECO:0000256" key="2">
    <source>
        <dbReference type="ARBA" id="ARBA00022598"/>
    </source>
</evidence>
<proteinExistence type="inferred from homology"/>
<dbReference type="InterPro" id="IPR042099">
    <property type="entry name" value="ANL_N_sf"/>
</dbReference>
<comment type="similarity">
    <text evidence="1">Belongs to the ATP-dependent AMP-binding enzyme family.</text>
</comment>
<gene>
    <name evidence="5" type="ORF">GCM10023215_55970</name>
</gene>
<organism evidence="5 6">
    <name type="scientific">Pseudonocardia yuanmonensis</name>
    <dbReference type="NCBI Taxonomy" id="1095914"/>
    <lineage>
        <taxon>Bacteria</taxon>
        <taxon>Bacillati</taxon>
        <taxon>Actinomycetota</taxon>
        <taxon>Actinomycetes</taxon>
        <taxon>Pseudonocardiales</taxon>
        <taxon>Pseudonocardiaceae</taxon>
        <taxon>Pseudonocardia</taxon>
    </lineage>
</organism>
<evidence type="ECO:0000259" key="4">
    <source>
        <dbReference type="Pfam" id="PF13193"/>
    </source>
</evidence>
<evidence type="ECO:0000256" key="1">
    <source>
        <dbReference type="ARBA" id="ARBA00006432"/>
    </source>
</evidence>
<dbReference type="Gene3D" id="3.40.50.12780">
    <property type="entry name" value="N-terminal domain of ligase-like"/>
    <property type="match status" value="1"/>
</dbReference>
<accession>A0ABP8XIR9</accession>
<evidence type="ECO:0000313" key="6">
    <source>
        <dbReference type="Proteomes" id="UP001500325"/>
    </source>
</evidence>
<reference evidence="6" key="1">
    <citation type="journal article" date="2019" name="Int. J. Syst. Evol. Microbiol.">
        <title>The Global Catalogue of Microorganisms (GCM) 10K type strain sequencing project: providing services to taxonomists for standard genome sequencing and annotation.</title>
        <authorList>
            <consortium name="The Broad Institute Genomics Platform"/>
            <consortium name="The Broad Institute Genome Sequencing Center for Infectious Disease"/>
            <person name="Wu L."/>
            <person name="Ma J."/>
        </authorList>
    </citation>
    <scope>NUCLEOTIDE SEQUENCE [LARGE SCALE GENOMIC DNA]</scope>
    <source>
        <strain evidence="6">JCM 18055</strain>
    </source>
</reference>
<dbReference type="SUPFAM" id="SSF56801">
    <property type="entry name" value="Acetyl-CoA synthetase-like"/>
    <property type="match status" value="1"/>
</dbReference>
<dbReference type="InterPro" id="IPR045851">
    <property type="entry name" value="AMP-bd_C_sf"/>
</dbReference>
<dbReference type="CDD" id="cd05936">
    <property type="entry name" value="FC-FACS_FadD_like"/>
    <property type="match status" value="1"/>
</dbReference>
<dbReference type="InterPro" id="IPR025110">
    <property type="entry name" value="AMP-bd_C"/>
</dbReference>
<name>A0ABP8XIR9_9PSEU</name>
<evidence type="ECO:0000259" key="3">
    <source>
        <dbReference type="Pfam" id="PF00501"/>
    </source>
</evidence>
<dbReference type="InterPro" id="IPR020845">
    <property type="entry name" value="AMP-binding_CS"/>
</dbReference>
<keyword evidence="2 5" id="KW-0436">Ligase</keyword>
<dbReference type="Proteomes" id="UP001500325">
    <property type="component" value="Unassembled WGS sequence"/>
</dbReference>
<dbReference type="RefSeq" id="WP_345383762.1">
    <property type="nucleotide sequence ID" value="NZ_BAABIC010000025.1"/>
</dbReference>
<sequence>MTNLAETLARSAQRWGPRPALRHDDLVLTYSNLATAAADAANVLKDRGVGAGDRVALALPNGPEFPVFFYGALCLGAIVVPLNPRLKASELTYHLSDSGARTLVGEGEEIATAARAVAVDVVAGRIEDPLRDTSVSFTPVDRSDSDTAVILYTSGTTGPSKGAELTHRNLASNAAIVAQSLLHLTTDDVVFGALPLFHVFGLTAGLNASLRAGACLALMSRFDPDAARQVIVRNEVSVFQGVPTMYAAVVRSSSEAGLDSLRIGMVGGAPMPLEVHREFEQRFGCLILEGYGLSETSCVASFNQPDRPRKPGTVGFPVRGCEMRVVDDAGNEVGPGVRGEIVVRGENLMKGYWNRPDATAEAVRDGWFHTGDIATRDADGYYTIVDRKKDLIIRGGYNVYPREVEEALYQHPAVAEAAVIGVPDAALGEEIGAAVALKPGAEADPVELIEFVRERLAAYKCPRLVWFVDTLPKGPSGKILRRAVAPPAVKN</sequence>
<dbReference type="GO" id="GO:0016874">
    <property type="term" value="F:ligase activity"/>
    <property type="evidence" value="ECO:0007669"/>
    <property type="project" value="UniProtKB-KW"/>
</dbReference>
<feature type="domain" description="AMP-dependent synthetase/ligase" evidence="3">
    <location>
        <begin position="9"/>
        <end position="353"/>
    </location>
</feature>
<feature type="domain" description="AMP-binding enzyme C-terminal" evidence="4">
    <location>
        <begin position="403"/>
        <end position="478"/>
    </location>
</feature>